<gene>
    <name evidence="1" type="ORF">HAHE_33810</name>
</gene>
<keyword evidence="2" id="KW-1185">Reference proteome</keyword>
<dbReference type="InterPro" id="IPR036514">
    <property type="entry name" value="SGNH_hydro_sf"/>
</dbReference>
<dbReference type="Gene3D" id="3.40.50.1110">
    <property type="entry name" value="SGNH hydrolase"/>
    <property type="match status" value="1"/>
</dbReference>
<dbReference type="Proteomes" id="UP001374893">
    <property type="component" value="Chromosome"/>
</dbReference>
<evidence type="ECO:0000313" key="1">
    <source>
        <dbReference type="EMBL" id="BCX49473.1"/>
    </source>
</evidence>
<accession>A0ABM7RNK5</accession>
<proteinExistence type="predicted"/>
<dbReference type="EMBL" id="AP024702">
    <property type="protein sequence ID" value="BCX49473.1"/>
    <property type="molecule type" value="Genomic_DNA"/>
</dbReference>
<evidence type="ECO:0000313" key="2">
    <source>
        <dbReference type="Proteomes" id="UP001374893"/>
    </source>
</evidence>
<name>A0ABM7RNK5_9BACT</name>
<sequence length="292" mass="33060">MTDYPPLSTELRAEIDGLSDDLDAHLTGKPRRSVDTFEPRRRALLAKHLGHEAPETITPVTCIGDSNTMFFAGSERLRFVRYRRSAFWKPHWINRGLDLLPCFRVFHVGPATAWKAGDAGSSTRSREKLEILLRKDVPKGSKVILSFGEIDCRIHMARAAKAGKPIEEITEATAAKFIRLPEWVSSLGFEPLVWGPPQIIPNNESVKETTFPFVGPWELRRDITYAYTERLRHHCADKGIAFTAVAGLYHRPEERPDKSYFHDGTHLSQRLMPLALAELEKVGFLPPELRPA</sequence>
<protein>
    <submittedName>
        <fullName evidence="1">Sulfotransferase</fullName>
    </submittedName>
</protein>
<organism evidence="1 2">
    <name type="scientific">Haloferula helveola</name>
    <dbReference type="NCBI Taxonomy" id="490095"/>
    <lineage>
        <taxon>Bacteria</taxon>
        <taxon>Pseudomonadati</taxon>
        <taxon>Verrucomicrobiota</taxon>
        <taxon>Verrucomicrobiia</taxon>
        <taxon>Verrucomicrobiales</taxon>
        <taxon>Verrucomicrobiaceae</taxon>
        <taxon>Haloferula</taxon>
    </lineage>
</organism>
<dbReference type="RefSeq" id="WP_353415558.1">
    <property type="nucleotide sequence ID" value="NZ_BAABRH010000001.1"/>
</dbReference>
<dbReference type="SUPFAM" id="SSF52266">
    <property type="entry name" value="SGNH hydrolase"/>
    <property type="match status" value="1"/>
</dbReference>
<reference evidence="1 2" key="1">
    <citation type="submission" date="2021-06" db="EMBL/GenBank/DDBJ databases">
        <title>Complete genome of Haloferula helveola possessing various polysaccharide degrading enzymes.</title>
        <authorList>
            <person name="Takami H."/>
            <person name="Huang C."/>
            <person name="Hamasaki K."/>
        </authorList>
    </citation>
    <scope>NUCLEOTIDE SEQUENCE [LARGE SCALE GENOMIC DNA]</scope>
    <source>
        <strain evidence="1 2">CN-1</strain>
    </source>
</reference>